<evidence type="ECO:0000256" key="6">
    <source>
        <dbReference type="ARBA" id="ARBA00022741"/>
    </source>
</evidence>
<dbReference type="InterPro" id="IPR035965">
    <property type="entry name" value="PAS-like_dom_sf"/>
</dbReference>
<organism evidence="14 15">
    <name type="scientific">Thiohalocapsa halophila</name>
    <dbReference type="NCBI Taxonomy" id="69359"/>
    <lineage>
        <taxon>Bacteria</taxon>
        <taxon>Pseudomonadati</taxon>
        <taxon>Pseudomonadota</taxon>
        <taxon>Gammaproteobacteria</taxon>
        <taxon>Chromatiales</taxon>
        <taxon>Chromatiaceae</taxon>
        <taxon>Thiohalocapsa</taxon>
    </lineage>
</organism>
<dbReference type="CDD" id="cd06225">
    <property type="entry name" value="HAMP"/>
    <property type="match status" value="1"/>
</dbReference>
<name>A0ABS1CJV4_9GAMM</name>
<evidence type="ECO:0000256" key="1">
    <source>
        <dbReference type="ARBA" id="ARBA00000085"/>
    </source>
</evidence>
<feature type="domain" description="Histidine kinase" evidence="12">
    <location>
        <begin position="538"/>
        <end position="752"/>
    </location>
</feature>
<comment type="caution">
    <text evidence="14">The sequence shown here is derived from an EMBL/GenBank/DDBJ whole genome shotgun (WGS) entry which is preliminary data.</text>
</comment>
<dbReference type="PANTHER" id="PTHR42878">
    <property type="entry name" value="TWO-COMPONENT HISTIDINE KINASE"/>
    <property type="match status" value="1"/>
</dbReference>
<dbReference type="SMART" id="SM00387">
    <property type="entry name" value="HATPase_c"/>
    <property type="match status" value="1"/>
</dbReference>
<comment type="catalytic activity">
    <reaction evidence="1">
        <text>ATP + protein L-histidine = ADP + protein N-phospho-L-histidine.</text>
        <dbReference type="EC" id="2.7.13.3"/>
    </reaction>
</comment>
<evidence type="ECO:0000256" key="8">
    <source>
        <dbReference type="ARBA" id="ARBA00022840"/>
    </source>
</evidence>
<dbReference type="InterPro" id="IPR004358">
    <property type="entry name" value="Sig_transdc_His_kin-like_C"/>
</dbReference>
<gene>
    <name evidence="14" type="ORF">CKO31_15965</name>
</gene>
<dbReference type="SUPFAM" id="SSF47384">
    <property type="entry name" value="Homodimeric domain of signal transducing histidine kinase"/>
    <property type="match status" value="1"/>
</dbReference>
<keyword evidence="15" id="KW-1185">Reference proteome</keyword>
<evidence type="ECO:0000256" key="7">
    <source>
        <dbReference type="ARBA" id="ARBA00022777"/>
    </source>
</evidence>
<dbReference type="EMBL" id="NRRV01000042">
    <property type="protein sequence ID" value="MBK1632206.1"/>
    <property type="molecule type" value="Genomic_DNA"/>
</dbReference>
<dbReference type="GO" id="GO:0016301">
    <property type="term" value="F:kinase activity"/>
    <property type="evidence" value="ECO:0007669"/>
    <property type="project" value="UniProtKB-KW"/>
</dbReference>
<dbReference type="InterPro" id="IPR003661">
    <property type="entry name" value="HisK_dim/P_dom"/>
</dbReference>
<feature type="region of interest" description="Disordered" evidence="10">
    <location>
        <begin position="1"/>
        <end position="39"/>
    </location>
</feature>
<dbReference type="Proteomes" id="UP000748752">
    <property type="component" value="Unassembled WGS sequence"/>
</dbReference>
<evidence type="ECO:0000256" key="4">
    <source>
        <dbReference type="ARBA" id="ARBA00022553"/>
    </source>
</evidence>
<evidence type="ECO:0000256" key="11">
    <source>
        <dbReference type="SAM" id="Phobius"/>
    </source>
</evidence>
<dbReference type="Gene3D" id="1.10.287.130">
    <property type="match status" value="1"/>
</dbReference>
<dbReference type="SMART" id="SM00304">
    <property type="entry name" value="HAMP"/>
    <property type="match status" value="1"/>
</dbReference>
<dbReference type="Pfam" id="PF02518">
    <property type="entry name" value="HATPase_c"/>
    <property type="match status" value="1"/>
</dbReference>
<feature type="transmembrane region" description="Helical" evidence="11">
    <location>
        <begin position="314"/>
        <end position="336"/>
    </location>
</feature>
<dbReference type="InterPro" id="IPR005467">
    <property type="entry name" value="His_kinase_dom"/>
</dbReference>
<keyword evidence="11" id="KW-0472">Membrane</keyword>
<dbReference type="InterPro" id="IPR003660">
    <property type="entry name" value="HAMP_dom"/>
</dbReference>
<dbReference type="SUPFAM" id="SSF55874">
    <property type="entry name" value="ATPase domain of HSP90 chaperone/DNA topoisomerase II/histidine kinase"/>
    <property type="match status" value="1"/>
</dbReference>
<dbReference type="PRINTS" id="PR00344">
    <property type="entry name" value="BCTRLSENSOR"/>
</dbReference>
<keyword evidence="8" id="KW-0067">ATP-binding</keyword>
<dbReference type="InterPro" id="IPR050351">
    <property type="entry name" value="BphY/WalK/GraS-like"/>
</dbReference>
<proteinExistence type="predicted"/>
<evidence type="ECO:0000259" key="12">
    <source>
        <dbReference type="PROSITE" id="PS50109"/>
    </source>
</evidence>
<feature type="compositionally biased region" description="Low complexity" evidence="10">
    <location>
        <begin position="8"/>
        <end position="17"/>
    </location>
</feature>
<dbReference type="RefSeq" id="WP_200239568.1">
    <property type="nucleotide sequence ID" value="NZ_NRRV01000042.1"/>
</dbReference>
<keyword evidence="11" id="KW-1133">Transmembrane helix</keyword>
<dbReference type="Gene3D" id="6.10.340.10">
    <property type="match status" value="1"/>
</dbReference>
<dbReference type="SUPFAM" id="SSF158472">
    <property type="entry name" value="HAMP domain-like"/>
    <property type="match status" value="1"/>
</dbReference>
<evidence type="ECO:0000313" key="15">
    <source>
        <dbReference type="Proteomes" id="UP000748752"/>
    </source>
</evidence>
<evidence type="ECO:0000256" key="5">
    <source>
        <dbReference type="ARBA" id="ARBA00022679"/>
    </source>
</evidence>
<dbReference type="InterPro" id="IPR036097">
    <property type="entry name" value="HisK_dim/P_sf"/>
</dbReference>
<dbReference type="SUPFAM" id="SSF55785">
    <property type="entry name" value="PYP-like sensor domain (PAS domain)"/>
    <property type="match status" value="1"/>
</dbReference>
<comment type="subcellular location">
    <subcellularLocation>
        <location evidence="2">Membrane</location>
    </subcellularLocation>
</comment>
<evidence type="ECO:0000313" key="14">
    <source>
        <dbReference type="EMBL" id="MBK1632206.1"/>
    </source>
</evidence>
<dbReference type="PROSITE" id="PS50109">
    <property type="entry name" value="HIS_KIN"/>
    <property type="match status" value="1"/>
</dbReference>
<keyword evidence="4" id="KW-0597">Phosphoprotein</keyword>
<keyword evidence="6" id="KW-0547">Nucleotide-binding</keyword>
<dbReference type="PROSITE" id="PS50885">
    <property type="entry name" value="HAMP"/>
    <property type="match status" value="1"/>
</dbReference>
<keyword evidence="5" id="KW-0808">Transferase</keyword>
<evidence type="ECO:0000256" key="10">
    <source>
        <dbReference type="SAM" id="MobiDB-lite"/>
    </source>
</evidence>
<protein>
    <recommendedName>
        <fullName evidence="3">histidine kinase</fullName>
        <ecNumber evidence="3">2.7.13.3</ecNumber>
    </recommendedName>
</protein>
<accession>A0ABS1CJV4</accession>
<reference evidence="14 15" key="1">
    <citation type="journal article" date="2020" name="Microorganisms">
        <title>Osmotic Adaptation and Compatible Solute Biosynthesis of Phototrophic Bacteria as Revealed from Genome Analyses.</title>
        <authorList>
            <person name="Imhoff J.F."/>
            <person name="Rahn T."/>
            <person name="Kunzel S."/>
            <person name="Keller A."/>
            <person name="Neulinger S.C."/>
        </authorList>
    </citation>
    <scope>NUCLEOTIDE SEQUENCE [LARGE SCALE GENOMIC DNA]</scope>
    <source>
        <strain evidence="14 15">DSM 6210</strain>
    </source>
</reference>
<dbReference type="InterPro" id="IPR036890">
    <property type="entry name" value="HATPase_C_sf"/>
</dbReference>
<sequence length="768" mass="84340">MAADPLKPQRQGSQRQGPQHEHRQDAPPSKPHPQKPAPRKVWQHPGTFFVGVLLLALLVALHLMSSAVQNSDALSRAFVPLLLVVLLGLFALVVMVGVNVLRLVSQRRGGAPGSRLTARIVLLFALISLLPVGVVYYYSLGFLLRGIDSWFDVEIDSAMEDALALNQASLDLNQRVLLKYSQQILAGIEDRSATALTLTLDELRRQAGALELTVFEPSGQVMGTAMDDPTQLVPNHPGREVMQGVRMGVDYVGLEPAEDGQLVVRVVVTDPRARRMLMQAIFPTSARIDELASKLENAYNRYTELAYLRRSLKLSFSLTLSLVLVFGLLTALLAAFGTAQRLVRPVADIARGTRAVADGDYEQRLPLPSQDDELAFLVASFNAMTRRIAQARDQAARSQRAVEEQRAYLETVLGRLSSGVVALDGELRLMTMNPAARHILRLPDYQDKGLALGELERTYGRLGPWAESVRRHVMVATEWREEVTLLGGDGRQVLMCRGSPLPAVTDDGTGSGHVVVFDDITTLIRAQRDAAWGEVARRLAHEIKNPLTPIQLSAERLRHKLLAKLPEAEARVVDRATHTIGQQVEAMKAMVNDFANYARAPEIQDEPFAVDALITEVLELYHGAKVRIDADLGAPEAKVRGDSKRLRQVVHNLLKNAIEALEGRDDGRIRVSTQYAFNDETPSIEVAIEDNGGGVDAELLDRLFEPYVTSKAKGTGLGLAIVKKIIEEHGGIITAENAAHGARFTARLPVWRDTSAASSRPLRRIGET</sequence>
<keyword evidence="11" id="KW-0812">Transmembrane</keyword>
<dbReference type="Gene3D" id="3.30.450.20">
    <property type="entry name" value="PAS domain"/>
    <property type="match status" value="1"/>
</dbReference>
<feature type="transmembrane region" description="Helical" evidence="11">
    <location>
        <begin position="46"/>
        <end position="65"/>
    </location>
</feature>
<evidence type="ECO:0000256" key="2">
    <source>
        <dbReference type="ARBA" id="ARBA00004370"/>
    </source>
</evidence>
<dbReference type="Pfam" id="PF00672">
    <property type="entry name" value="HAMP"/>
    <property type="match status" value="1"/>
</dbReference>
<feature type="transmembrane region" description="Helical" evidence="11">
    <location>
        <begin position="77"/>
        <end position="104"/>
    </location>
</feature>
<dbReference type="Pfam" id="PF00512">
    <property type="entry name" value="HisKA"/>
    <property type="match status" value="1"/>
</dbReference>
<feature type="domain" description="HAMP" evidence="13">
    <location>
        <begin position="340"/>
        <end position="393"/>
    </location>
</feature>
<evidence type="ECO:0000256" key="9">
    <source>
        <dbReference type="ARBA" id="ARBA00023012"/>
    </source>
</evidence>
<feature type="transmembrane region" description="Helical" evidence="11">
    <location>
        <begin position="116"/>
        <end position="138"/>
    </location>
</feature>
<dbReference type="InterPro" id="IPR003594">
    <property type="entry name" value="HATPase_dom"/>
</dbReference>
<keyword evidence="9" id="KW-0902">Two-component regulatory system</keyword>
<dbReference type="Gene3D" id="3.30.565.10">
    <property type="entry name" value="Histidine kinase-like ATPase, C-terminal domain"/>
    <property type="match status" value="1"/>
</dbReference>
<dbReference type="InterPro" id="IPR017232">
    <property type="entry name" value="NtrY"/>
</dbReference>
<keyword evidence="7 14" id="KW-0418">Kinase</keyword>
<dbReference type="PANTHER" id="PTHR42878:SF7">
    <property type="entry name" value="SENSOR HISTIDINE KINASE GLRK"/>
    <property type="match status" value="1"/>
</dbReference>
<dbReference type="CDD" id="cd00082">
    <property type="entry name" value="HisKA"/>
    <property type="match status" value="1"/>
</dbReference>
<dbReference type="SMART" id="SM00388">
    <property type="entry name" value="HisKA"/>
    <property type="match status" value="1"/>
</dbReference>
<dbReference type="PIRSF" id="PIRSF037532">
    <property type="entry name" value="STHK_NtrY"/>
    <property type="match status" value="1"/>
</dbReference>
<dbReference type="EC" id="2.7.13.3" evidence="3"/>
<evidence type="ECO:0000256" key="3">
    <source>
        <dbReference type="ARBA" id="ARBA00012438"/>
    </source>
</evidence>
<evidence type="ECO:0000259" key="13">
    <source>
        <dbReference type="PROSITE" id="PS50885"/>
    </source>
</evidence>